<name>A0A938XE05_9CLOT</name>
<comment type="caution">
    <text evidence="1">The sequence shown here is derived from an EMBL/GenBank/DDBJ whole genome shotgun (WGS) entry which is preliminary data.</text>
</comment>
<gene>
    <name evidence="1" type="ORF">H6A20_11780</name>
</gene>
<dbReference type="AlphaFoldDB" id="A0A938XE05"/>
<organism evidence="1 2">
    <name type="scientific">Mordavella massiliensis</name>
    <dbReference type="NCBI Taxonomy" id="1871024"/>
    <lineage>
        <taxon>Bacteria</taxon>
        <taxon>Bacillati</taxon>
        <taxon>Bacillota</taxon>
        <taxon>Clostridia</taxon>
        <taxon>Eubacteriales</taxon>
        <taxon>Clostridiaceae</taxon>
        <taxon>Mordavella</taxon>
    </lineage>
</organism>
<dbReference type="Proteomes" id="UP000705508">
    <property type="component" value="Unassembled WGS sequence"/>
</dbReference>
<accession>A0A938XE05</accession>
<dbReference type="RefSeq" id="WP_204907319.1">
    <property type="nucleotide sequence ID" value="NZ_JACJKS010000023.1"/>
</dbReference>
<evidence type="ECO:0000313" key="2">
    <source>
        <dbReference type="Proteomes" id="UP000705508"/>
    </source>
</evidence>
<proteinExistence type="predicted"/>
<sequence>MKEVAKIIPDREFREFLDKLAEEVRVWKEKDHMGYVSVTCELAKYLAASAGSDHEMVFTAGQIKQVMDLAK</sequence>
<evidence type="ECO:0000313" key="1">
    <source>
        <dbReference type="EMBL" id="MBM6949317.1"/>
    </source>
</evidence>
<protein>
    <submittedName>
        <fullName evidence="1">Uncharacterized protein</fullName>
    </submittedName>
</protein>
<reference evidence="1" key="1">
    <citation type="submission" date="2020-08" db="EMBL/GenBank/DDBJ databases">
        <authorList>
            <person name="Cejkova D."/>
            <person name="Kubasova T."/>
            <person name="Jahodarova E."/>
            <person name="Rychlik I."/>
        </authorList>
    </citation>
    <scope>NUCLEOTIDE SEQUENCE</scope>
    <source>
        <strain evidence="1">An582</strain>
    </source>
</reference>
<reference evidence="1" key="2">
    <citation type="journal article" date="2021" name="Sci. Rep.">
        <title>The distribution of antibiotic resistance genes in chicken gut microbiota commensals.</title>
        <authorList>
            <person name="Juricova H."/>
            <person name="Matiasovicova J."/>
            <person name="Kubasova T."/>
            <person name="Cejkova D."/>
            <person name="Rychlik I."/>
        </authorList>
    </citation>
    <scope>NUCLEOTIDE SEQUENCE</scope>
    <source>
        <strain evidence="1">An582</strain>
    </source>
</reference>
<dbReference type="EMBL" id="JACJKS010000023">
    <property type="protein sequence ID" value="MBM6949317.1"/>
    <property type="molecule type" value="Genomic_DNA"/>
</dbReference>